<reference evidence="1 2" key="1">
    <citation type="submission" date="2021-06" db="EMBL/GenBank/DDBJ databases">
        <title>50 bacteria genomes isolated from Dapeng, Shenzhen, China.</title>
        <authorList>
            <person name="Zheng W."/>
            <person name="Yu S."/>
            <person name="Huang Y."/>
        </authorList>
    </citation>
    <scope>NUCLEOTIDE SEQUENCE [LARGE SCALE GENOMIC DNA]</scope>
    <source>
        <strain evidence="1 2">DP1N14-2</strain>
    </source>
</reference>
<keyword evidence="2" id="KW-1185">Reference proteome</keyword>
<name>A0ABS7NQA6_9RHOB</name>
<evidence type="ECO:0000313" key="2">
    <source>
        <dbReference type="Proteomes" id="UP000766629"/>
    </source>
</evidence>
<sequence length="82" mass="8481">MADREFPEQAYAVNAGDAGTGCGLTSSGSSIETQHGFSNAAFHTGKSVISPPLKAACLSKRWKEAPTALSAKTNTENTVVIP</sequence>
<evidence type="ECO:0000313" key="1">
    <source>
        <dbReference type="EMBL" id="MBY6142341.1"/>
    </source>
</evidence>
<comment type="caution">
    <text evidence="1">The sequence shown here is derived from an EMBL/GenBank/DDBJ whole genome shotgun (WGS) entry which is preliminary data.</text>
</comment>
<dbReference type="EMBL" id="JAHVJA010000030">
    <property type="protein sequence ID" value="MBY6142341.1"/>
    <property type="molecule type" value="Genomic_DNA"/>
</dbReference>
<protein>
    <submittedName>
        <fullName evidence="1">Uncharacterized protein</fullName>
    </submittedName>
</protein>
<dbReference type="RefSeq" id="WP_222510237.1">
    <property type="nucleotide sequence ID" value="NZ_JAHVJA010000030.1"/>
</dbReference>
<organism evidence="1 2">
    <name type="scientific">Leisingera daeponensis</name>
    <dbReference type="NCBI Taxonomy" id="405746"/>
    <lineage>
        <taxon>Bacteria</taxon>
        <taxon>Pseudomonadati</taxon>
        <taxon>Pseudomonadota</taxon>
        <taxon>Alphaproteobacteria</taxon>
        <taxon>Rhodobacterales</taxon>
        <taxon>Roseobacteraceae</taxon>
        <taxon>Leisingera</taxon>
    </lineage>
</organism>
<proteinExistence type="predicted"/>
<dbReference type="Proteomes" id="UP000766629">
    <property type="component" value="Unassembled WGS sequence"/>
</dbReference>
<gene>
    <name evidence="1" type="ORF">KUV26_23195</name>
</gene>
<accession>A0ABS7NQA6</accession>